<organism evidence="2 3">
    <name type="scientific">Desulfosporosinus fructosivorans</name>
    <dbReference type="NCBI Taxonomy" id="2018669"/>
    <lineage>
        <taxon>Bacteria</taxon>
        <taxon>Bacillati</taxon>
        <taxon>Bacillota</taxon>
        <taxon>Clostridia</taxon>
        <taxon>Eubacteriales</taxon>
        <taxon>Desulfitobacteriaceae</taxon>
        <taxon>Desulfosporosinus</taxon>
    </lineage>
</organism>
<accession>A0A4Z0R6E7</accession>
<dbReference type="OrthoDB" id="1795808at2"/>
<dbReference type="Proteomes" id="UP000298460">
    <property type="component" value="Unassembled WGS sequence"/>
</dbReference>
<feature type="region of interest" description="Disordered" evidence="1">
    <location>
        <begin position="132"/>
        <end position="153"/>
    </location>
</feature>
<evidence type="ECO:0000313" key="3">
    <source>
        <dbReference type="Proteomes" id="UP000298460"/>
    </source>
</evidence>
<name>A0A4Z0R6E7_9FIRM</name>
<keyword evidence="3" id="KW-1185">Reference proteome</keyword>
<sequence length="214" mass="24733">MSTQITHEYKYKIFSKAQLTKFSKKLARFYGTSTSNYHIFLHYTKDGYEASIQSTLDELDDNICKIGVPVESLGFHYESDIINLTLKVKGFPDHLRIWYMLNGDIQYSRRLVFFIQNSLQLETLEEEISQPTVVLSRDTPDSSSSNGNSISKEDNDFVMDKYQELIKQIQGKTIDHIVANKKLNSGFDIVFTDDTVLELYADKLGWVFEENPNK</sequence>
<reference evidence="2 3" key="1">
    <citation type="submission" date="2019-03" db="EMBL/GenBank/DDBJ databases">
        <title>Draft Genome Sequence of Desulfosporosinus fructosivorans Strain 63.6F, Isolated from Marine Sediment in the Baltic Sea.</title>
        <authorList>
            <person name="Hausmann B."/>
            <person name="Vandieken V."/>
            <person name="Pjevac P."/>
            <person name="Schreck K."/>
            <person name="Herbold C.W."/>
            <person name="Loy A."/>
        </authorList>
    </citation>
    <scope>NUCLEOTIDE SEQUENCE [LARGE SCALE GENOMIC DNA]</scope>
    <source>
        <strain evidence="2 3">63.6F</strain>
    </source>
</reference>
<evidence type="ECO:0000313" key="2">
    <source>
        <dbReference type="EMBL" id="TGE38701.1"/>
    </source>
</evidence>
<dbReference type="AlphaFoldDB" id="A0A4Z0R6E7"/>
<comment type="caution">
    <text evidence="2">The sequence shown here is derived from an EMBL/GenBank/DDBJ whole genome shotgun (WGS) entry which is preliminary data.</text>
</comment>
<dbReference type="EMBL" id="SPQQ01000002">
    <property type="protein sequence ID" value="TGE38701.1"/>
    <property type="molecule type" value="Genomic_DNA"/>
</dbReference>
<proteinExistence type="predicted"/>
<dbReference type="RefSeq" id="WP_135545196.1">
    <property type="nucleotide sequence ID" value="NZ_SPQQ01000002.1"/>
</dbReference>
<protein>
    <submittedName>
        <fullName evidence="2">Uncharacterized protein</fullName>
    </submittedName>
</protein>
<gene>
    <name evidence="2" type="ORF">E4K67_04225</name>
</gene>
<evidence type="ECO:0000256" key="1">
    <source>
        <dbReference type="SAM" id="MobiDB-lite"/>
    </source>
</evidence>